<gene>
    <name evidence="1" type="ORF">F4820DRAFT_363484</name>
</gene>
<dbReference type="Proteomes" id="UP001497700">
    <property type="component" value="Unassembled WGS sequence"/>
</dbReference>
<evidence type="ECO:0000313" key="2">
    <source>
        <dbReference type="Proteomes" id="UP001497700"/>
    </source>
</evidence>
<proteinExistence type="predicted"/>
<organism evidence="1 2">
    <name type="scientific">Hypoxylon rubiginosum</name>
    <dbReference type="NCBI Taxonomy" id="110542"/>
    <lineage>
        <taxon>Eukaryota</taxon>
        <taxon>Fungi</taxon>
        <taxon>Dikarya</taxon>
        <taxon>Ascomycota</taxon>
        <taxon>Pezizomycotina</taxon>
        <taxon>Sordariomycetes</taxon>
        <taxon>Xylariomycetidae</taxon>
        <taxon>Xylariales</taxon>
        <taxon>Hypoxylaceae</taxon>
        <taxon>Hypoxylon</taxon>
    </lineage>
</organism>
<protein>
    <submittedName>
        <fullName evidence="1">Mitochondrial ribosomal subunit S27-domain-containing protein</fullName>
    </submittedName>
</protein>
<name>A0ACB9YWH7_9PEZI</name>
<dbReference type="EMBL" id="MU393499">
    <property type="protein sequence ID" value="KAI4863704.1"/>
    <property type="molecule type" value="Genomic_DNA"/>
</dbReference>
<keyword evidence="2" id="KW-1185">Reference proteome</keyword>
<reference evidence="1 2" key="1">
    <citation type="journal article" date="2022" name="New Phytol.">
        <title>Ecological generalism drives hyperdiversity of secondary metabolite gene clusters in xylarialean endophytes.</title>
        <authorList>
            <person name="Franco M.E.E."/>
            <person name="Wisecaver J.H."/>
            <person name="Arnold A.E."/>
            <person name="Ju Y.M."/>
            <person name="Slot J.C."/>
            <person name="Ahrendt S."/>
            <person name="Moore L.P."/>
            <person name="Eastman K.E."/>
            <person name="Scott K."/>
            <person name="Konkel Z."/>
            <person name="Mondo S.J."/>
            <person name="Kuo A."/>
            <person name="Hayes R.D."/>
            <person name="Haridas S."/>
            <person name="Andreopoulos B."/>
            <person name="Riley R."/>
            <person name="LaButti K."/>
            <person name="Pangilinan J."/>
            <person name="Lipzen A."/>
            <person name="Amirebrahimi M."/>
            <person name="Yan J."/>
            <person name="Adam C."/>
            <person name="Keymanesh K."/>
            <person name="Ng V."/>
            <person name="Louie K."/>
            <person name="Northen T."/>
            <person name="Drula E."/>
            <person name="Henrissat B."/>
            <person name="Hsieh H.M."/>
            <person name="Youens-Clark K."/>
            <person name="Lutzoni F."/>
            <person name="Miadlikowska J."/>
            <person name="Eastwood D.C."/>
            <person name="Hamelin R.C."/>
            <person name="Grigoriev I.V."/>
            <person name="U'Ren J.M."/>
        </authorList>
    </citation>
    <scope>NUCLEOTIDE SEQUENCE [LARGE SCALE GENOMIC DNA]</scope>
    <source>
        <strain evidence="1 2">CBS 119005</strain>
    </source>
</reference>
<comment type="caution">
    <text evidence="1">The sequence shown here is derived from an EMBL/GenBank/DDBJ whole genome shotgun (WGS) entry which is preliminary data.</text>
</comment>
<evidence type="ECO:0000313" key="1">
    <source>
        <dbReference type="EMBL" id="KAI4863704.1"/>
    </source>
</evidence>
<sequence>MAAVPRARLLNLMKVQCEIFSTTYNPEGIRMGNKILRQRLKGPSLAKYYPPRGPTINTLEKEFKSLQLETINEEEEDRLEHLAGVKSRGKGAPKKKKGPPSAKEKQARGK</sequence>
<accession>A0ACB9YWH7</accession>